<keyword evidence="5" id="KW-0472">Membrane</keyword>
<dbReference type="AlphaFoldDB" id="A0AAU9CVB1"/>
<evidence type="ECO:0000256" key="1">
    <source>
        <dbReference type="ARBA" id="ARBA00009303"/>
    </source>
</evidence>
<keyword evidence="5" id="KW-0812">Transmembrane</keyword>
<keyword evidence="2" id="KW-0215">Deoxyribonucleotide synthesis</keyword>
<keyword evidence="5" id="KW-1133">Transmembrane helix</keyword>
<dbReference type="InterPro" id="IPR012348">
    <property type="entry name" value="RNR-like"/>
</dbReference>
<organism evidence="6 7">
    <name type="scientific">Methylomarinovum tepidoasis</name>
    <dbReference type="NCBI Taxonomy" id="2840183"/>
    <lineage>
        <taxon>Bacteria</taxon>
        <taxon>Pseudomonadati</taxon>
        <taxon>Pseudomonadota</taxon>
        <taxon>Gammaproteobacteria</taxon>
        <taxon>Methylococcales</taxon>
        <taxon>Methylothermaceae</taxon>
        <taxon>Methylomarinovum</taxon>
    </lineage>
</organism>
<dbReference type="RefSeq" id="WP_286293833.1">
    <property type="nucleotide sequence ID" value="NZ_AP024718.1"/>
</dbReference>
<feature type="binding site" evidence="4">
    <location>
        <position position="140"/>
    </location>
    <ligand>
        <name>Fe cation</name>
        <dbReference type="ChEBI" id="CHEBI:24875"/>
        <label>2</label>
    </ligand>
</feature>
<dbReference type="EC" id="1.17.4.1" evidence="2"/>
<feature type="binding site" evidence="4">
    <location>
        <position position="109"/>
    </location>
    <ligand>
        <name>Fe cation</name>
        <dbReference type="ChEBI" id="CHEBI:24875"/>
        <label>1</label>
    </ligand>
</feature>
<protein>
    <recommendedName>
        <fullName evidence="2">Ribonucleoside-diphosphate reductase subunit beta</fullName>
        <ecNumber evidence="2">1.17.4.1</ecNumber>
    </recommendedName>
</protein>
<dbReference type="PIRSF" id="PIRSF000355">
    <property type="entry name" value="NrdB"/>
    <property type="match status" value="1"/>
</dbReference>
<dbReference type="Gene3D" id="1.10.620.20">
    <property type="entry name" value="Ribonucleotide Reductase, subunit A"/>
    <property type="match status" value="1"/>
</dbReference>
<dbReference type="Proteomes" id="UP001321450">
    <property type="component" value="Chromosome"/>
</dbReference>
<keyword evidence="2 4" id="KW-0479">Metal-binding</keyword>
<accession>A0AAU9CVB1</accession>
<keyword evidence="2 4" id="KW-0408">Iron</keyword>
<name>A0AAU9CVB1_9GAMM</name>
<comment type="catalytic activity">
    <reaction evidence="2">
        <text>a 2'-deoxyribonucleoside 5'-diphosphate + [thioredoxin]-disulfide + H2O = a ribonucleoside 5'-diphosphate + [thioredoxin]-dithiol</text>
        <dbReference type="Rhea" id="RHEA:23252"/>
        <dbReference type="Rhea" id="RHEA-COMP:10698"/>
        <dbReference type="Rhea" id="RHEA-COMP:10700"/>
        <dbReference type="ChEBI" id="CHEBI:15377"/>
        <dbReference type="ChEBI" id="CHEBI:29950"/>
        <dbReference type="ChEBI" id="CHEBI:50058"/>
        <dbReference type="ChEBI" id="CHEBI:57930"/>
        <dbReference type="ChEBI" id="CHEBI:73316"/>
        <dbReference type="EC" id="1.17.4.1"/>
    </reaction>
</comment>
<dbReference type="GO" id="GO:0004748">
    <property type="term" value="F:ribonucleoside-diphosphate reductase activity, thioredoxin disulfide as acceptor"/>
    <property type="evidence" value="ECO:0007669"/>
    <property type="project" value="UniProtKB-EC"/>
</dbReference>
<dbReference type="CDD" id="cd01049">
    <property type="entry name" value="RNRR2"/>
    <property type="match status" value="1"/>
</dbReference>
<proteinExistence type="inferred from homology"/>
<dbReference type="SUPFAM" id="SSF47240">
    <property type="entry name" value="Ferritin-like"/>
    <property type="match status" value="1"/>
</dbReference>
<feature type="active site" evidence="3">
    <location>
        <position position="147"/>
    </location>
</feature>
<dbReference type="PANTHER" id="PTHR23409:SF18">
    <property type="entry name" value="RIBONUCLEOSIDE-DIPHOSPHATE REDUCTASE SUBUNIT M2"/>
    <property type="match status" value="1"/>
</dbReference>
<dbReference type="InterPro" id="IPR033909">
    <property type="entry name" value="RNR_small"/>
</dbReference>
<feature type="binding site" evidence="4">
    <location>
        <position position="140"/>
    </location>
    <ligand>
        <name>Fe cation</name>
        <dbReference type="ChEBI" id="CHEBI:24875"/>
        <label>1</label>
    </ligand>
</feature>
<comment type="cofactor">
    <cofactor evidence="2 4">
        <name>Fe cation</name>
        <dbReference type="ChEBI" id="CHEBI:24875"/>
    </cofactor>
    <text evidence="2 4">Binds 2 iron ions per subunit.</text>
</comment>
<dbReference type="Pfam" id="PF00268">
    <property type="entry name" value="Ribonuc_red_sm"/>
    <property type="match status" value="1"/>
</dbReference>
<sequence>MLNWDDPLEQIKRKRPAADTKVHFEPVAADSEAAAAVDGEKRLVGGSDLTANIAPIKYHWAWDAYIKSQRNFWLPTEIGMGEDLMALGKLNDNERHTFFTTFATLTTADALHQRNLALAVYERITAPEVGMAVIAQMHQETIHSMSYQHIIESLNFDEDEIYLLYQKVPQIRAKFEYSNAQTHALQGQGGDLTDYVRGLFFYYMIFEGVWFMANFCPIFSLQRRRLMVRTGEQLQYIARDESGHVAFGKALIQALWREHPETRIDESQAHKLMGEAMELEQAYAEYAVKPMLGYDLALHLRHVRYLANRRLLDLGLNPLYQESEAEVLPWWEEQIGFRKEKNFFETRVTEYQTGGALSWD</sequence>
<evidence type="ECO:0000256" key="4">
    <source>
        <dbReference type="PIRSR" id="PIRSR000355-2"/>
    </source>
</evidence>
<evidence type="ECO:0000313" key="7">
    <source>
        <dbReference type="Proteomes" id="UP001321450"/>
    </source>
</evidence>
<evidence type="ECO:0000256" key="3">
    <source>
        <dbReference type="PIRSR" id="PIRSR000355-1"/>
    </source>
</evidence>
<feature type="binding site" evidence="4">
    <location>
        <position position="143"/>
    </location>
    <ligand>
        <name>Fe cation</name>
        <dbReference type="ChEBI" id="CHEBI:24875"/>
        <label>1</label>
    </ligand>
</feature>
<dbReference type="EMBL" id="AP024718">
    <property type="protein sequence ID" value="BCX88630.1"/>
    <property type="molecule type" value="Genomic_DNA"/>
</dbReference>
<dbReference type="KEGG" id="meiy:MIN45_P0999"/>
<dbReference type="InterPro" id="IPR000358">
    <property type="entry name" value="RNR_small_fam"/>
</dbReference>
<comment type="function">
    <text evidence="2">Provides the precursors necessary for DNA synthesis. Catalyzes the biosynthesis of deoxyribonucleotides from the corresponding ribonucleotides.</text>
</comment>
<evidence type="ECO:0000313" key="6">
    <source>
        <dbReference type="EMBL" id="BCX88630.1"/>
    </source>
</evidence>
<feature type="binding site" evidence="4">
    <location>
        <position position="207"/>
    </location>
    <ligand>
        <name>Fe cation</name>
        <dbReference type="ChEBI" id="CHEBI:24875"/>
        <label>2</label>
    </ligand>
</feature>
<dbReference type="GO" id="GO:0046872">
    <property type="term" value="F:metal ion binding"/>
    <property type="evidence" value="ECO:0007669"/>
    <property type="project" value="UniProtKB-KW"/>
</dbReference>
<keyword evidence="2 6" id="KW-0560">Oxidoreductase</keyword>
<reference evidence="7" key="1">
    <citation type="journal article" date="2024" name="Int. J. Syst. Evol. Microbiol.">
        <title>Methylomarinovum tepidoasis sp. nov., a moderately thermophilic methanotroph of the family Methylothermaceae isolated from a deep-sea hydrothermal field.</title>
        <authorList>
            <person name="Hirayama H."/>
            <person name="Takaki Y."/>
            <person name="Abe M."/>
            <person name="Miyazaki M."/>
            <person name="Uematsu K."/>
            <person name="Matsui Y."/>
            <person name="Takai K."/>
        </authorList>
    </citation>
    <scope>NUCLEOTIDE SEQUENCE [LARGE SCALE GENOMIC DNA]</scope>
    <source>
        <strain evidence="7">IN45</strain>
    </source>
</reference>
<dbReference type="PANTHER" id="PTHR23409">
    <property type="entry name" value="RIBONUCLEOSIDE-DIPHOSPHATE REDUCTASE SMALL CHAIN"/>
    <property type="match status" value="1"/>
</dbReference>
<dbReference type="GO" id="GO:0009263">
    <property type="term" value="P:deoxyribonucleotide biosynthetic process"/>
    <property type="evidence" value="ECO:0007669"/>
    <property type="project" value="UniProtKB-KW"/>
</dbReference>
<comment type="similarity">
    <text evidence="1 2">Belongs to the ribonucleoside diphosphate reductase small chain family.</text>
</comment>
<evidence type="ECO:0000256" key="2">
    <source>
        <dbReference type="PIRNR" id="PIRNR000355"/>
    </source>
</evidence>
<feature type="transmembrane region" description="Helical" evidence="5">
    <location>
        <begin position="200"/>
        <end position="221"/>
    </location>
</feature>
<evidence type="ECO:0000256" key="5">
    <source>
        <dbReference type="SAM" id="Phobius"/>
    </source>
</evidence>
<gene>
    <name evidence="6" type="ORF">MIN45_P0999</name>
</gene>
<keyword evidence="7" id="KW-1185">Reference proteome</keyword>
<dbReference type="InterPro" id="IPR009078">
    <property type="entry name" value="Ferritin-like_SF"/>
</dbReference>
<feature type="binding site" evidence="4">
    <location>
        <position position="244"/>
    </location>
    <ligand>
        <name>Fe cation</name>
        <dbReference type="ChEBI" id="CHEBI:24875"/>
        <label>2</label>
    </ligand>
</feature>
<feature type="binding site" evidence="4">
    <location>
        <position position="241"/>
    </location>
    <ligand>
        <name>Fe cation</name>
        <dbReference type="ChEBI" id="CHEBI:24875"/>
        <label>2</label>
    </ligand>
</feature>